<feature type="transmembrane region" description="Helical" evidence="8">
    <location>
        <begin position="241"/>
        <end position="264"/>
    </location>
</feature>
<gene>
    <name evidence="11" type="ORF">SAMN05216548_101335</name>
</gene>
<evidence type="ECO:0000256" key="4">
    <source>
        <dbReference type="ARBA" id="ARBA00022741"/>
    </source>
</evidence>
<evidence type="ECO:0000313" key="12">
    <source>
        <dbReference type="Proteomes" id="UP000199647"/>
    </source>
</evidence>
<dbReference type="AlphaFoldDB" id="A0A1H9A5M1"/>
<dbReference type="GO" id="GO:0005886">
    <property type="term" value="C:plasma membrane"/>
    <property type="evidence" value="ECO:0007669"/>
    <property type="project" value="UniProtKB-SubCell"/>
</dbReference>
<comment type="subcellular location">
    <subcellularLocation>
        <location evidence="1">Cell membrane</location>
        <topology evidence="1">Multi-pass membrane protein</topology>
    </subcellularLocation>
</comment>
<evidence type="ECO:0000256" key="6">
    <source>
        <dbReference type="ARBA" id="ARBA00022989"/>
    </source>
</evidence>
<dbReference type="Gene3D" id="1.20.1560.10">
    <property type="entry name" value="ABC transporter type 1, transmembrane domain"/>
    <property type="match status" value="1"/>
</dbReference>
<dbReference type="Proteomes" id="UP000199647">
    <property type="component" value="Unassembled WGS sequence"/>
</dbReference>
<dbReference type="InterPro" id="IPR003593">
    <property type="entry name" value="AAA+_ATPase"/>
</dbReference>
<feature type="transmembrane region" description="Helical" evidence="8">
    <location>
        <begin position="131"/>
        <end position="155"/>
    </location>
</feature>
<feature type="transmembrane region" description="Helical" evidence="8">
    <location>
        <begin position="270"/>
        <end position="289"/>
    </location>
</feature>
<dbReference type="RefSeq" id="WP_092494841.1">
    <property type="nucleotide sequence ID" value="NZ_FOFG01000001.1"/>
</dbReference>
<dbReference type="EMBL" id="FOFG01000001">
    <property type="protein sequence ID" value="SEP72036.1"/>
    <property type="molecule type" value="Genomic_DNA"/>
</dbReference>
<evidence type="ECO:0000256" key="1">
    <source>
        <dbReference type="ARBA" id="ARBA00004651"/>
    </source>
</evidence>
<keyword evidence="4" id="KW-0547">Nucleotide-binding</keyword>
<dbReference type="PANTHER" id="PTHR24221:SF654">
    <property type="entry name" value="ATP-BINDING CASSETTE SUB-FAMILY B MEMBER 6"/>
    <property type="match status" value="1"/>
</dbReference>
<feature type="transmembrane region" description="Helical" evidence="8">
    <location>
        <begin position="161"/>
        <end position="182"/>
    </location>
</feature>
<evidence type="ECO:0000256" key="3">
    <source>
        <dbReference type="ARBA" id="ARBA00022692"/>
    </source>
</evidence>
<dbReference type="OrthoDB" id="9802264at2"/>
<dbReference type="Pfam" id="PF00005">
    <property type="entry name" value="ABC_tran"/>
    <property type="match status" value="1"/>
</dbReference>
<evidence type="ECO:0000259" key="10">
    <source>
        <dbReference type="PROSITE" id="PS50929"/>
    </source>
</evidence>
<proteinExistence type="inferred from homology"/>
<feature type="domain" description="ABC transmembrane type-1" evidence="10">
    <location>
        <begin position="19"/>
        <end position="304"/>
    </location>
</feature>
<dbReference type="SUPFAM" id="SSF90123">
    <property type="entry name" value="ABC transporter transmembrane region"/>
    <property type="match status" value="1"/>
</dbReference>
<dbReference type="InterPro" id="IPR036640">
    <property type="entry name" value="ABC1_TM_sf"/>
</dbReference>
<evidence type="ECO:0000256" key="8">
    <source>
        <dbReference type="SAM" id="Phobius"/>
    </source>
</evidence>
<keyword evidence="7 8" id="KW-0472">Membrane</keyword>
<dbReference type="SUPFAM" id="SSF52540">
    <property type="entry name" value="P-loop containing nucleoside triphosphate hydrolases"/>
    <property type="match status" value="1"/>
</dbReference>
<sequence length="552" mass="57474">MSSLFYFRGFFARRAGGLLLALFLSVVTLLAGVALLGTSGWFITATALTPAGMAFNLFGPSSLVRGFSFVRILARYGERLTGHNATLALLSDLRVWTFSRMIPLAGSRLRRLRGGDVVSRVTGDVEALDTVFLYAIAPIATVLLAGGLVVATTWIVLPAAALILAGTATAAALVVPALVIAASRKPGGNLVAAASDMRTAILDSIEGQADLLAFSGIAAAKARFGSTTARMGRAKAGQVRISATGTAIVQALAGLCLLGQLWVGLGALEAATISGPVLAGILLGSLAVFEATGPIMRGAGRLGAASAAARRLKDLAGSEPDIRDRAAPVPLQETGAITFDRVTFGYDPKRPVLRDFSLRIMPGERVAIVGPSGAGKSTILNLLLRLDDVQAGAVRFGGCDIRDAAQADLHARIAWLSQETPVFLGTIRDNLRIGGARADETAMRHALEEARLGDFIASLPRGLDTWIGEAGMTLSAGQARRLCLARALLRPAPVLVLDEPTSGLDSDTEEAFLSDLAGVARGRTMILVTHARLKPGMVQRVIAPFAGETGAT</sequence>
<dbReference type="InterPro" id="IPR011527">
    <property type="entry name" value="ABC1_TM_dom"/>
</dbReference>
<dbReference type="GO" id="GO:0140359">
    <property type="term" value="F:ABC-type transporter activity"/>
    <property type="evidence" value="ECO:0007669"/>
    <property type="project" value="InterPro"/>
</dbReference>
<keyword evidence="3 8" id="KW-0812">Transmembrane</keyword>
<dbReference type="PROSITE" id="PS50893">
    <property type="entry name" value="ABC_TRANSPORTER_2"/>
    <property type="match status" value="1"/>
</dbReference>
<accession>A0A1H9A5M1</accession>
<dbReference type="GO" id="GO:0034775">
    <property type="term" value="P:glutathione transmembrane transport"/>
    <property type="evidence" value="ECO:0007669"/>
    <property type="project" value="InterPro"/>
</dbReference>
<dbReference type="PANTHER" id="PTHR24221">
    <property type="entry name" value="ATP-BINDING CASSETTE SUB-FAMILY B"/>
    <property type="match status" value="1"/>
</dbReference>
<dbReference type="SMART" id="SM00382">
    <property type="entry name" value="AAA"/>
    <property type="match status" value="1"/>
</dbReference>
<dbReference type="GO" id="GO:0005524">
    <property type="term" value="F:ATP binding"/>
    <property type="evidence" value="ECO:0007669"/>
    <property type="project" value="UniProtKB-KW"/>
</dbReference>
<evidence type="ECO:0000313" key="11">
    <source>
        <dbReference type="EMBL" id="SEP72036.1"/>
    </source>
</evidence>
<keyword evidence="6 8" id="KW-1133">Transmembrane helix</keyword>
<dbReference type="PROSITE" id="PS00211">
    <property type="entry name" value="ABC_TRANSPORTER_1"/>
    <property type="match status" value="1"/>
</dbReference>
<dbReference type="Gene3D" id="3.40.50.300">
    <property type="entry name" value="P-loop containing nucleotide triphosphate hydrolases"/>
    <property type="match status" value="1"/>
</dbReference>
<dbReference type="PROSITE" id="PS50929">
    <property type="entry name" value="ABC_TM1F"/>
    <property type="match status" value="1"/>
</dbReference>
<feature type="domain" description="ABC transporter" evidence="9">
    <location>
        <begin position="337"/>
        <end position="549"/>
    </location>
</feature>
<feature type="transmembrane region" description="Helical" evidence="8">
    <location>
        <begin position="41"/>
        <end position="59"/>
    </location>
</feature>
<dbReference type="InterPro" id="IPR003439">
    <property type="entry name" value="ABC_transporter-like_ATP-bd"/>
</dbReference>
<dbReference type="InterPro" id="IPR027417">
    <property type="entry name" value="P-loop_NTPase"/>
</dbReference>
<dbReference type="STRING" id="1855383.SAMN05216548_101335"/>
<organism evidence="11 12">
    <name type="scientific">Faunimonas pinastri</name>
    <dbReference type="NCBI Taxonomy" id="1855383"/>
    <lineage>
        <taxon>Bacteria</taxon>
        <taxon>Pseudomonadati</taxon>
        <taxon>Pseudomonadota</taxon>
        <taxon>Alphaproteobacteria</taxon>
        <taxon>Hyphomicrobiales</taxon>
        <taxon>Afifellaceae</taxon>
        <taxon>Faunimonas</taxon>
    </lineage>
</organism>
<keyword evidence="5 11" id="KW-0067">ATP-binding</keyword>
<dbReference type="GO" id="GO:0045454">
    <property type="term" value="P:cell redox homeostasis"/>
    <property type="evidence" value="ECO:0007669"/>
    <property type="project" value="InterPro"/>
</dbReference>
<comment type="similarity">
    <text evidence="2">Belongs to the ABC transporter superfamily.</text>
</comment>
<evidence type="ECO:0000256" key="5">
    <source>
        <dbReference type="ARBA" id="ARBA00022840"/>
    </source>
</evidence>
<dbReference type="InterPro" id="IPR039421">
    <property type="entry name" value="Type_1_exporter"/>
</dbReference>
<dbReference type="GO" id="GO:0016887">
    <property type="term" value="F:ATP hydrolysis activity"/>
    <property type="evidence" value="ECO:0007669"/>
    <property type="project" value="InterPro"/>
</dbReference>
<dbReference type="InterPro" id="IPR014223">
    <property type="entry name" value="ABC_CydC/D"/>
</dbReference>
<dbReference type="InterPro" id="IPR017871">
    <property type="entry name" value="ABC_transporter-like_CS"/>
</dbReference>
<protein>
    <submittedName>
        <fullName evidence="11">ATP-binding cassette, subfamily C, CydC</fullName>
    </submittedName>
</protein>
<evidence type="ECO:0000259" key="9">
    <source>
        <dbReference type="PROSITE" id="PS50893"/>
    </source>
</evidence>
<keyword evidence="12" id="KW-1185">Reference proteome</keyword>
<name>A0A1H9A5M1_9HYPH</name>
<evidence type="ECO:0000256" key="7">
    <source>
        <dbReference type="ARBA" id="ARBA00023136"/>
    </source>
</evidence>
<dbReference type="NCBIfam" id="TIGR02868">
    <property type="entry name" value="CydC"/>
    <property type="match status" value="1"/>
</dbReference>
<reference evidence="11 12" key="1">
    <citation type="submission" date="2016-10" db="EMBL/GenBank/DDBJ databases">
        <authorList>
            <person name="de Groot N.N."/>
        </authorList>
    </citation>
    <scope>NUCLEOTIDE SEQUENCE [LARGE SCALE GENOMIC DNA]</scope>
    <source>
        <strain evidence="11 12">A52C2</strain>
    </source>
</reference>
<evidence type="ECO:0000256" key="2">
    <source>
        <dbReference type="ARBA" id="ARBA00005417"/>
    </source>
</evidence>